<proteinExistence type="inferred from homology"/>
<gene>
    <name evidence="5" type="ORF">AJ79_03659</name>
</gene>
<keyword evidence="6" id="KW-1185">Reference proteome</keyword>
<dbReference type="Gene3D" id="3.30.30.10">
    <property type="entry name" value="Knottin, scorpion toxin-like"/>
    <property type="match status" value="1"/>
</dbReference>
<reference evidence="5 6" key="1">
    <citation type="submission" date="2017-10" db="EMBL/GenBank/DDBJ databases">
        <title>Comparative genomics in systemic dimorphic fungi from Ajellomycetaceae.</title>
        <authorList>
            <person name="Munoz J.F."/>
            <person name="Mcewen J.G."/>
            <person name="Clay O.K."/>
            <person name="Cuomo C.A."/>
        </authorList>
    </citation>
    <scope>NUCLEOTIDE SEQUENCE [LARGE SCALE GENOMIC DNA]</scope>
    <source>
        <strain evidence="5 6">UAMH5409</strain>
    </source>
</reference>
<evidence type="ECO:0000256" key="2">
    <source>
        <dbReference type="ARBA" id="ARBA00023157"/>
    </source>
</evidence>
<evidence type="ECO:0000259" key="4">
    <source>
        <dbReference type="PROSITE" id="PS51378"/>
    </source>
</evidence>
<dbReference type="PROSITE" id="PS51378">
    <property type="entry name" value="INVERT_DEFENSINS"/>
    <property type="match status" value="1"/>
</dbReference>
<sequence>MRFSTVFAVVSALSMTALALPSPVTEDVNLAEREAAPEPMPEELVAAFTKLGERSLEGEEDNVIAKRGFGCTIWGGNDKPCHRHCKSIKGYKGGYCKVGGVCKCY</sequence>
<protein>
    <recommendedName>
        <fullName evidence="4">Invertebrate defensins family profile domain-containing protein</fullName>
    </recommendedName>
</protein>
<dbReference type="InterPro" id="IPR036574">
    <property type="entry name" value="Scorpion_toxin-like_sf"/>
</dbReference>
<dbReference type="AlphaFoldDB" id="A0A2B7XWK3"/>
<comment type="similarity">
    <text evidence="1">Belongs to the invertebrate defensin family.</text>
</comment>
<keyword evidence="3" id="KW-0732">Signal</keyword>
<dbReference type="InterPro" id="IPR001542">
    <property type="entry name" value="Defensin_invertebrate/fungal"/>
</dbReference>
<dbReference type="Pfam" id="PF01097">
    <property type="entry name" value="Defensin_2"/>
    <property type="match status" value="1"/>
</dbReference>
<dbReference type="Proteomes" id="UP000223968">
    <property type="component" value="Unassembled WGS sequence"/>
</dbReference>
<name>A0A2B7XWK3_9EURO</name>
<evidence type="ECO:0000256" key="3">
    <source>
        <dbReference type="SAM" id="SignalP"/>
    </source>
</evidence>
<dbReference type="GO" id="GO:0006952">
    <property type="term" value="P:defense response"/>
    <property type="evidence" value="ECO:0007669"/>
    <property type="project" value="InterPro"/>
</dbReference>
<dbReference type="SMR" id="A0A2B7XWK3"/>
<keyword evidence="2" id="KW-1015">Disulfide bond</keyword>
<feature type="domain" description="Invertebrate defensins family profile" evidence="4">
    <location>
        <begin position="68"/>
        <end position="105"/>
    </location>
</feature>
<feature type="signal peptide" evidence="3">
    <location>
        <begin position="1"/>
        <end position="19"/>
    </location>
</feature>
<dbReference type="OrthoDB" id="4187789at2759"/>
<dbReference type="EMBL" id="PDNB01000046">
    <property type="protein sequence ID" value="PGH13380.1"/>
    <property type="molecule type" value="Genomic_DNA"/>
</dbReference>
<evidence type="ECO:0000313" key="5">
    <source>
        <dbReference type="EMBL" id="PGH13380.1"/>
    </source>
</evidence>
<organism evidence="5 6">
    <name type="scientific">Helicocarpus griseus UAMH5409</name>
    <dbReference type="NCBI Taxonomy" id="1447875"/>
    <lineage>
        <taxon>Eukaryota</taxon>
        <taxon>Fungi</taxon>
        <taxon>Dikarya</taxon>
        <taxon>Ascomycota</taxon>
        <taxon>Pezizomycotina</taxon>
        <taxon>Eurotiomycetes</taxon>
        <taxon>Eurotiomycetidae</taxon>
        <taxon>Onygenales</taxon>
        <taxon>Ajellomycetaceae</taxon>
        <taxon>Helicocarpus</taxon>
    </lineage>
</organism>
<dbReference type="SUPFAM" id="SSF57095">
    <property type="entry name" value="Scorpion toxin-like"/>
    <property type="match status" value="1"/>
</dbReference>
<evidence type="ECO:0000256" key="1">
    <source>
        <dbReference type="ARBA" id="ARBA00007085"/>
    </source>
</evidence>
<comment type="caution">
    <text evidence="5">The sequence shown here is derived from an EMBL/GenBank/DDBJ whole genome shotgun (WGS) entry which is preliminary data.</text>
</comment>
<feature type="chain" id="PRO_5012970826" description="Invertebrate defensins family profile domain-containing protein" evidence="3">
    <location>
        <begin position="20"/>
        <end position="105"/>
    </location>
</feature>
<accession>A0A2B7XWK3</accession>
<evidence type="ECO:0000313" key="6">
    <source>
        <dbReference type="Proteomes" id="UP000223968"/>
    </source>
</evidence>